<dbReference type="PANTHER" id="PTHR10204">
    <property type="entry name" value="NAD P H OXIDOREDUCTASE-RELATED"/>
    <property type="match status" value="1"/>
</dbReference>
<keyword evidence="5" id="KW-1185">Reference proteome</keyword>
<evidence type="ECO:0000259" key="3">
    <source>
        <dbReference type="Pfam" id="PF02525"/>
    </source>
</evidence>
<accession>A0ABY2R0W7</accession>
<evidence type="ECO:0000313" key="4">
    <source>
        <dbReference type="EMBL" id="THV17328.1"/>
    </source>
</evidence>
<dbReference type="InterPro" id="IPR003680">
    <property type="entry name" value="Flavodoxin_fold"/>
</dbReference>
<feature type="domain" description="Flavodoxin-like fold" evidence="3">
    <location>
        <begin position="5"/>
        <end position="182"/>
    </location>
</feature>
<evidence type="ECO:0000256" key="1">
    <source>
        <dbReference type="ARBA" id="ARBA00006252"/>
    </source>
</evidence>
<dbReference type="Gene3D" id="3.40.50.360">
    <property type="match status" value="1"/>
</dbReference>
<evidence type="ECO:0000313" key="5">
    <source>
        <dbReference type="Proteomes" id="UP000309667"/>
    </source>
</evidence>
<proteinExistence type="inferred from homology"/>
<keyword evidence="2" id="KW-0560">Oxidoreductase</keyword>
<protein>
    <submittedName>
        <fullName evidence="4">NAD(P)H-dependent oxidoreductase</fullName>
    </submittedName>
</protein>
<name>A0ABY2R0W7_9HYPH</name>
<dbReference type="InterPro" id="IPR051545">
    <property type="entry name" value="NAD(P)H_dehydrogenase_qn"/>
</dbReference>
<organism evidence="4 5">
    <name type="scientific">Rhizobium rhizophilum</name>
    <dbReference type="NCBI Taxonomy" id="1850373"/>
    <lineage>
        <taxon>Bacteria</taxon>
        <taxon>Pseudomonadati</taxon>
        <taxon>Pseudomonadota</taxon>
        <taxon>Alphaproteobacteria</taxon>
        <taxon>Hyphomicrobiales</taxon>
        <taxon>Rhizobiaceae</taxon>
        <taxon>Rhizobium/Agrobacterium group</taxon>
        <taxon>Rhizobium</taxon>
    </lineage>
</organism>
<gene>
    <name evidence="4" type="ORF">E9677_04910</name>
</gene>
<comment type="caution">
    <text evidence="4">The sequence shown here is derived from an EMBL/GenBank/DDBJ whole genome shotgun (WGS) entry which is preliminary data.</text>
</comment>
<dbReference type="SUPFAM" id="SSF52218">
    <property type="entry name" value="Flavoproteins"/>
    <property type="match status" value="1"/>
</dbReference>
<dbReference type="EMBL" id="STGT01000001">
    <property type="protein sequence ID" value="THV17328.1"/>
    <property type="molecule type" value="Genomic_DNA"/>
</dbReference>
<evidence type="ECO:0000256" key="2">
    <source>
        <dbReference type="ARBA" id="ARBA00023002"/>
    </source>
</evidence>
<dbReference type="InterPro" id="IPR029039">
    <property type="entry name" value="Flavoprotein-like_sf"/>
</dbReference>
<reference evidence="4 5" key="1">
    <citation type="submission" date="2019-04" db="EMBL/GenBank/DDBJ databases">
        <title>Genome sequence of strain 7209-2.</title>
        <authorList>
            <person name="Gao J."/>
            <person name="Sun J."/>
        </authorList>
    </citation>
    <scope>NUCLEOTIDE SEQUENCE [LARGE SCALE GENOMIC DNA]</scope>
    <source>
        <strain evidence="4 5">7209-2</strain>
    </source>
</reference>
<comment type="similarity">
    <text evidence="1">Belongs to the NAD(P)H dehydrogenase (quinone) family.</text>
</comment>
<dbReference type="Proteomes" id="UP000309667">
    <property type="component" value="Unassembled WGS sequence"/>
</dbReference>
<sequence length="199" mass="22237">MAARHFLVVLAHPLPESFAASAARLVVETLEATGHTVDLLDLYAEDFDPRLTAAERAAYMEPGYQPTEVAAIVERLKAADGLVLVFPQWWFNLPAIMKGFIDRIFVPGVAFEHDKAGGRIVPLMTHIRTFWVVTSTGSPWWVVHFYMGNPVRRILKRGVAAFCAKGVDFRMLAIHDMDRATEVQRGAFLAKVRAAFSRV</sequence>
<dbReference type="RefSeq" id="WP_136556935.1">
    <property type="nucleotide sequence ID" value="NZ_STGT01000001.1"/>
</dbReference>
<dbReference type="Pfam" id="PF02525">
    <property type="entry name" value="Flavodoxin_2"/>
    <property type="match status" value="1"/>
</dbReference>
<dbReference type="PANTHER" id="PTHR10204:SF34">
    <property type="entry name" value="NAD(P)H DEHYDROGENASE [QUINONE] 1 ISOFORM 1"/>
    <property type="match status" value="1"/>
</dbReference>